<dbReference type="AlphaFoldDB" id="A0A0H4X3B4"/>
<organism evidence="1 2">
    <name type="scientific">Pseudomyxococcus hansupus</name>
    <dbReference type="NCBI Taxonomy" id="1297742"/>
    <lineage>
        <taxon>Bacteria</taxon>
        <taxon>Pseudomonadati</taxon>
        <taxon>Myxococcota</taxon>
        <taxon>Myxococcia</taxon>
        <taxon>Myxococcales</taxon>
        <taxon>Cystobacterineae</taxon>
        <taxon>Myxococcaceae</taxon>
        <taxon>Pseudomyxococcus</taxon>
    </lineage>
</organism>
<dbReference type="KEGG" id="mym:A176_005295"/>
<dbReference type="OrthoDB" id="5520029at2"/>
<dbReference type="InterPro" id="IPR015068">
    <property type="entry name" value="DUF1877"/>
</dbReference>
<dbReference type="RefSeq" id="WP_002639249.1">
    <property type="nucleotide sequence ID" value="NZ_CP012109.1"/>
</dbReference>
<dbReference type="InterPro" id="IPR035944">
    <property type="entry name" value="YfbM-like_sf"/>
</dbReference>
<proteinExistence type="predicted"/>
<dbReference type="EMBL" id="CP012109">
    <property type="protein sequence ID" value="AKQ68383.1"/>
    <property type="molecule type" value="Genomic_DNA"/>
</dbReference>
<protein>
    <recommendedName>
        <fullName evidence="3">DUF1877 family protein</fullName>
    </recommendedName>
</protein>
<sequence>MGVETSYQAIPEGTALLERAIQDPDLGELLGLLNSSLHGSWYESARRGGPPLNETEETLQHMALSLEHAHPGLKQRFYTLDRRWDMLHFLLSAERRGEPSLPLDDLFTVAVRGGALLAPHIRGGQGHPIRIVSAAQTQALAARLAEVSQNDLRRHYVPERMEEAAVYKWFAAHVSDSTWPVLWDAFEGLRDFYREVAAHGEAVLVIQS</sequence>
<dbReference type="Gene3D" id="3.40.1760.10">
    <property type="entry name" value="YfbM-like super family"/>
    <property type="match status" value="1"/>
</dbReference>
<evidence type="ECO:0000313" key="2">
    <source>
        <dbReference type="Proteomes" id="UP000009026"/>
    </source>
</evidence>
<dbReference type="PATRIC" id="fig|1297742.4.peg.5379"/>
<evidence type="ECO:0008006" key="3">
    <source>
        <dbReference type="Google" id="ProtNLM"/>
    </source>
</evidence>
<gene>
    <name evidence="1" type="ORF">A176_005295</name>
</gene>
<accession>A0A0H4X3B4</accession>
<keyword evidence="2" id="KW-1185">Reference proteome</keyword>
<reference evidence="1 2" key="1">
    <citation type="journal article" date="2016" name="PLoS ONE">
        <title>Complete Genome Sequence and Comparative Genomics of a Novel Myxobacterium Myxococcus hansupus.</title>
        <authorList>
            <person name="Sharma G."/>
            <person name="Narwani T."/>
            <person name="Subramanian S."/>
        </authorList>
    </citation>
    <scope>NUCLEOTIDE SEQUENCE [LARGE SCALE GENOMIC DNA]</scope>
    <source>
        <strain evidence="2">mixupus</strain>
    </source>
</reference>
<evidence type="ECO:0000313" key="1">
    <source>
        <dbReference type="EMBL" id="AKQ68383.1"/>
    </source>
</evidence>
<name>A0A0H4X3B4_9BACT</name>
<dbReference type="Pfam" id="PF08974">
    <property type="entry name" value="DUF1877"/>
    <property type="match status" value="1"/>
</dbReference>
<dbReference type="Proteomes" id="UP000009026">
    <property type="component" value="Chromosome"/>
</dbReference>
<dbReference type="STRING" id="1297742.A176_005295"/>
<dbReference type="SUPFAM" id="SSF111069">
    <property type="entry name" value="Hypothetical protein yfbM"/>
    <property type="match status" value="1"/>
</dbReference>